<dbReference type="EMBL" id="JAGMUV010000003">
    <property type="protein sequence ID" value="KAH7165598.1"/>
    <property type="molecule type" value="Genomic_DNA"/>
</dbReference>
<feature type="signal peptide" evidence="1">
    <location>
        <begin position="1"/>
        <end position="28"/>
    </location>
</feature>
<accession>A0A9P9FK28</accession>
<dbReference type="AlphaFoldDB" id="A0A9P9FK28"/>
<dbReference type="Proteomes" id="UP000738349">
    <property type="component" value="Unassembled WGS sequence"/>
</dbReference>
<sequence length="126" mass="14165">MRMGRRTTFFFPTQLCLCVCLFRGGVTASTLFSGSDTLTYGRTHYCSTDWTANPELFDTTVHTGPTARRRPPNKSHIQYDDTLCLYIFLVFVPFCGHGAANRRGNPRLTALDFICSDTGCVLVQRL</sequence>
<evidence type="ECO:0008006" key="4">
    <source>
        <dbReference type="Google" id="ProtNLM"/>
    </source>
</evidence>
<comment type="caution">
    <text evidence="2">The sequence shown here is derived from an EMBL/GenBank/DDBJ whole genome shotgun (WGS) entry which is preliminary data.</text>
</comment>
<gene>
    <name evidence="2" type="ORF">EDB81DRAFT_258498</name>
</gene>
<name>A0A9P9FK28_9HYPO</name>
<keyword evidence="3" id="KW-1185">Reference proteome</keyword>
<evidence type="ECO:0000256" key="1">
    <source>
        <dbReference type="SAM" id="SignalP"/>
    </source>
</evidence>
<keyword evidence="1" id="KW-0732">Signal</keyword>
<evidence type="ECO:0000313" key="3">
    <source>
        <dbReference type="Proteomes" id="UP000738349"/>
    </source>
</evidence>
<organism evidence="2 3">
    <name type="scientific">Dactylonectria macrodidyma</name>
    <dbReference type="NCBI Taxonomy" id="307937"/>
    <lineage>
        <taxon>Eukaryota</taxon>
        <taxon>Fungi</taxon>
        <taxon>Dikarya</taxon>
        <taxon>Ascomycota</taxon>
        <taxon>Pezizomycotina</taxon>
        <taxon>Sordariomycetes</taxon>
        <taxon>Hypocreomycetidae</taxon>
        <taxon>Hypocreales</taxon>
        <taxon>Nectriaceae</taxon>
        <taxon>Dactylonectria</taxon>
    </lineage>
</organism>
<feature type="chain" id="PRO_5040349031" description="Secreted protein" evidence="1">
    <location>
        <begin position="29"/>
        <end position="126"/>
    </location>
</feature>
<protein>
    <recommendedName>
        <fullName evidence="4">Secreted protein</fullName>
    </recommendedName>
</protein>
<reference evidence="2" key="1">
    <citation type="journal article" date="2021" name="Nat. Commun.">
        <title>Genetic determinants of endophytism in the Arabidopsis root mycobiome.</title>
        <authorList>
            <person name="Mesny F."/>
            <person name="Miyauchi S."/>
            <person name="Thiergart T."/>
            <person name="Pickel B."/>
            <person name="Atanasova L."/>
            <person name="Karlsson M."/>
            <person name="Huettel B."/>
            <person name="Barry K.W."/>
            <person name="Haridas S."/>
            <person name="Chen C."/>
            <person name="Bauer D."/>
            <person name="Andreopoulos W."/>
            <person name="Pangilinan J."/>
            <person name="LaButti K."/>
            <person name="Riley R."/>
            <person name="Lipzen A."/>
            <person name="Clum A."/>
            <person name="Drula E."/>
            <person name="Henrissat B."/>
            <person name="Kohler A."/>
            <person name="Grigoriev I.V."/>
            <person name="Martin F.M."/>
            <person name="Hacquard S."/>
        </authorList>
    </citation>
    <scope>NUCLEOTIDE SEQUENCE</scope>
    <source>
        <strain evidence="2">MPI-CAGE-AT-0147</strain>
    </source>
</reference>
<evidence type="ECO:0000313" key="2">
    <source>
        <dbReference type="EMBL" id="KAH7165598.1"/>
    </source>
</evidence>
<proteinExistence type="predicted"/>